<reference evidence="3 4" key="1">
    <citation type="submission" date="2018-04" db="EMBL/GenBank/DDBJ databases">
        <title>Genomic Encyclopedia of Archaeal and Bacterial Type Strains, Phase II (KMG-II): from individual species to whole genera.</title>
        <authorList>
            <person name="Goeker M."/>
        </authorList>
    </citation>
    <scope>NUCLEOTIDE SEQUENCE [LARGE SCALE GENOMIC DNA]</scope>
    <source>
        <strain evidence="3 4">DSM 100162</strain>
    </source>
</reference>
<gene>
    <name evidence="3" type="ORF">C8N40_102294</name>
</gene>
<dbReference type="Pfam" id="PF13568">
    <property type="entry name" value="OMP_b-brl_2"/>
    <property type="match status" value="1"/>
</dbReference>
<dbReference type="InterPro" id="IPR011250">
    <property type="entry name" value="OMP/PagP_B-barrel"/>
</dbReference>
<dbReference type="InterPro" id="IPR025665">
    <property type="entry name" value="Beta-barrel_OMP_2"/>
</dbReference>
<evidence type="ECO:0000256" key="1">
    <source>
        <dbReference type="SAM" id="SignalP"/>
    </source>
</evidence>
<dbReference type="SUPFAM" id="SSF56925">
    <property type="entry name" value="OMPA-like"/>
    <property type="match status" value="1"/>
</dbReference>
<evidence type="ECO:0000259" key="2">
    <source>
        <dbReference type="Pfam" id="PF13568"/>
    </source>
</evidence>
<dbReference type="Proteomes" id="UP000244225">
    <property type="component" value="Unassembled WGS sequence"/>
</dbReference>
<dbReference type="Gene3D" id="2.40.160.20">
    <property type="match status" value="1"/>
</dbReference>
<feature type="domain" description="Outer membrane protein beta-barrel" evidence="2">
    <location>
        <begin position="20"/>
        <end position="188"/>
    </location>
</feature>
<comment type="caution">
    <text evidence="3">The sequence shown here is derived from an EMBL/GenBank/DDBJ whole genome shotgun (WGS) entry which is preliminary data.</text>
</comment>
<evidence type="ECO:0000313" key="3">
    <source>
        <dbReference type="EMBL" id="PTX21318.1"/>
    </source>
</evidence>
<proteinExistence type="predicted"/>
<name>A0A2T5YPS6_9BACT</name>
<feature type="signal peptide" evidence="1">
    <location>
        <begin position="1"/>
        <end position="21"/>
    </location>
</feature>
<dbReference type="RefSeq" id="WP_108210704.1">
    <property type="nucleotide sequence ID" value="NZ_QBKI01000002.1"/>
</dbReference>
<dbReference type="EMBL" id="QBKI01000002">
    <property type="protein sequence ID" value="PTX21318.1"/>
    <property type="molecule type" value="Genomic_DNA"/>
</dbReference>
<protein>
    <submittedName>
        <fullName evidence="3">Outer membrane protein with beta-barrel domain</fullName>
    </submittedName>
</protein>
<feature type="chain" id="PRO_5015400784" evidence="1">
    <location>
        <begin position="22"/>
        <end position="212"/>
    </location>
</feature>
<accession>A0A2T5YPS6</accession>
<dbReference type="OrthoDB" id="949314at2"/>
<keyword evidence="4" id="KW-1185">Reference proteome</keyword>
<dbReference type="AlphaFoldDB" id="A0A2T5YPS6"/>
<sequence length="212" mass="23003">MKNKFLLTLLFVVALGYTSMAQSVTIGPRVGATFAKVAMSEEEDGFSNDDIDSNAGLQFGAVANFMINDMFSIQPELLYIQKGFKIGEDEFSAKLRSNYIEVPVLAKVYFGTEQLRGFATGGPTIGYWASGKNTAKFGGSEASEDYDFDDSDNRLELGASFGIGAAYKVGQGELNLDVRYGLGFSSLYEAEGDEAKTRNRVLGVSLAYLFSL</sequence>
<keyword evidence="1" id="KW-0732">Signal</keyword>
<evidence type="ECO:0000313" key="4">
    <source>
        <dbReference type="Proteomes" id="UP000244225"/>
    </source>
</evidence>
<organism evidence="3 4">
    <name type="scientific">Pontibacter mucosus</name>
    <dbReference type="NCBI Taxonomy" id="1649266"/>
    <lineage>
        <taxon>Bacteria</taxon>
        <taxon>Pseudomonadati</taxon>
        <taxon>Bacteroidota</taxon>
        <taxon>Cytophagia</taxon>
        <taxon>Cytophagales</taxon>
        <taxon>Hymenobacteraceae</taxon>
        <taxon>Pontibacter</taxon>
    </lineage>
</organism>